<dbReference type="PANTHER" id="PTHR47637:SF1">
    <property type="entry name" value="CHAPERONE SURA"/>
    <property type="match status" value="1"/>
</dbReference>
<sequence precursor="true">MKLFNAGSAKYWRTLSIGLLACSPLLQAAPEKLDGIAAIVNDGVVLESQLKDRVAIVTEQLQSRNQRVPPKSILDSQVIDRLILDNLLLQIAEQQGIKVSDRQLNESIASIAARNGMDLAQFRNALIAEGRDYVSAREQIRKELLISQVQQSNVSRRIKISDQEVQHFLKTDSAGLNQPELLLSFILISIPEQASPEQIQAAESNASQLHQELLKGADFAEAAIAASSAPNALNGGDLGWRKQSELPEDIAQALTNMQPGDISQPIRSPSGFYIVQLRDKRGGEIQMVEQTKVRHILLKPSEIRSAEQTQRMINSVASRLQAGESFATLAKELSDDPGSGSEGGELGWAQPGQMVPEFEQVMNATAINEISQPFESRFGWHILQVEARRQQDLGDQIRENQARSILNKRKYSEELANWLREIRAEAYVDIKI</sequence>
<dbReference type="AlphaFoldDB" id="A0AAW7XJT9"/>
<dbReference type="RefSeq" id="WP_075171345.1">
    <property type="nucleotide sequence ID" value="NZ_CAXHZV010000012.1"/>
</dbReference>
<evidence type="ECO:0000313" key="12">
    <source>
        <dbReference type="Proteomes" id="UP001177341"/>
    </source>
</evidence>
<evidence type="ECO:0000256" key="7">
    <source>
        <dbReference type="HAMAP-Rule" id="MF_01183"/>
    </source>
</evidence>
<evidence type="ECO:0000313" key="10">
    <source>
        <dbReference type="EMBL" id="MDP2521894.1"/>
    </source>
</evidence>
<keyword evidence="4 7" id="KW-0697">Rotamase</keyword>
<dbReference type="InterPro" id="IPR015391">
    <property type="entry name" value="SurA_N"/>
</dbReference>
<dbReference type="PROSITE" id="PS01096">
    <property type="entry name" value="PPIC_PPIASE_1"/>
    <property type="match status" value="1"/>
</dbReference>
<reference evidence="9" key="1">
    <citation type="submission" date="2023-07" db="EMBL/GenBank/DDBJ databases">
        <title>Genome content predicts the carbon catabolic preferences of heterotrophic bacteria.</title>
        <authorList>
            <person name="Gralka M."/>
        </authorList>
    </citation>
    <scope>NUCLEOTIDE SEQUENCE</scope>
    <source>
        <strain evidence="10">5G01</strain>
        <strain evidence="9">I2M16</strain>
    </source>
</reference>
<evidence type="ECO:0000256" key="6">
    <source>
        <dbReference type="ARBA" id="ARBA00023235"/>
    </source>
</evidence>
<dbReference type="Pfam" id="PF09312">
    <property type="entry name" value="SurA_N"/>
    <property type="match status" value="1"/>
</dbReference>
<comment type="domain">
    <text evidence="7">The PPIase activity resides only in the second parvulin domain. The N-terminal region and the C-terminal tail are necessary and sufficient for the chaperone activity of SurA. The PPIase activity is dispensable for SurA to function as a chaperone. The N-terminal region and the C-terminal tail are also required for porin recognition.</text>
</comment>
<accession>A0AAW7XJT9</accession>
<dbReference type="SUPFAM" id="SSF54534">
    <property type="entry name" value="FKBP-like"/>
    <property type="match status" value="2"/>
</dbReference>
<keyword evidence="1 7" id="KW-0732">Signal</keyword>
<proteinExistence type="inferred from homology"/>
<dbReference type="Gene3D" id="1.10.4030.10">
    <property type="entry name" value="Porin chaperone SurA, peptide-binding domain"/>
    <property type="match status" value="1"/>
</dbReference>
<evidence type="ECO:0000256" key="4">
    <source>
        <dbReference type="ARBA" id="ARBA00023110"/>
    </source>
</evidence>
<dbReference type="InterPro" id="IPR023058">
    <property type="entry name" value="PPIase_PpiC_CS"/>
</dbReference>
<keyword evidence="3 7" id="KW-0574">Periplasm</keyword>
<dbReference type="InterPro" id="IPR050280">
    <property type="entry name" value="OMP_Chaperone_SurA"/>
</dbReference>
<feature type="signal peptide" evidence="7">
    <location>
        <begin position="1"/>
        <end position="28"/>
    </location>
</feature>
<comment type="function">
    <text evidence="7">Chaperone involved in the correct folding and assembly of outer membrane proteins. Recognizes specific patterns of aromatic residues and the orientation of their side chains, which are found more frequently in integral outer membrane proteins. May act in both early periplasmic and late outer membrane-associated steps of protein maturation.</text>
</comment>
<dbReference type="GO" id="GO:0003755">
    <property type="term" value="F:peptidyl-prolyl cis-trans isomerase activity"/>
    <property type="evidence" value="ECO:0007669"/>
    <property type="project" value="UniProtKB-UniRule"/>
</dbReference>
<evidence type="ECO:0000256" key="2">
    <source>
        <dbReference type="ARBA" id="ARBA00022737"/>
    </source>
</evidence>
<organism evidence="9 11">
    <name type="scientific">Neptunomonas phycophila</name>
    <dbReference type="NCBI Taxonomy" id="1572645"/>
    <lineage>
        <taxon>Bacteria</taxon>
        <taxon>Pseudomonadati</taxon>
        <taxon>Pseudomonadota</taxon>
        <taxon>Gammaproteobacteria</taxon>
        <taxon>Oceanospirillales</taxon>
        <taxon>Oceanospirillaceae</taxon>
        <taxon>Neptunomonas</taxon>
    </lineage>
</organism>
<dbReference type="EMBL" id="JAUOPG010000008">
    <property type="protein sequence ID" value="MDO6454506.1"/>
    <property type="molecule type" value="Genomic_DNA"/>
</dbReference>
<dbReference type="InterPro" id="IPR027304">
    <property type="entry name" value="Trigger_fact/SurA_dom_sf"/>
</dbReference>
<comment type="catalytic activity">
    <reaction evidence="7">
        <text>[protein]-peptidylproline (omega=180) = [protein]-peptidylproline (omega=0)</text>
        <dbReference type="Rhea" id="RHEA:16237"/>
        <dbReference type="Rhea" id="RHEA-COMP:10747"/>
        <dbReference type="Rhea" id="RHEA-COMP:10748"/>
        <dbReference type="ChEBI" id="CHEBI:83833"/>
        <dbReference type="ChEBI" id="CHEBI:83834"/>
        <dbReference type="EC" id="5.2.1.8"/>
    </reaction>
</comment>
<dbReference type="GO" id="GO:0006457">
    <property type="term" value="P:protein folding"/>
    <property type="evidence" value="ECO:0007669"/>
    <property type="project" value="UniProtKB-UniRule"/>
</dbReference>
<dbReference type="GO" id="GO:0042277">
    <property type="term" value="F:peptide binding"/>
    <property type="evidence" value="ECO:0007669"/>
    <property type="project" value="InterPro"/>
</dbReference>
<keyword evidence="2 7" id="KW-0677">Repeat</keyword>
<evidence type="ECO:0000256" key="5">
    <source>
        <dbReference type="ARBA" id="ARBA00023186"/>
    </source>
</evidence>
<dbReference type="Gene3D" id="3.10.50.40">
    <property type="match status" value="2"/>
</dbReference>
<dbReference type="InterPro" id="IPR000297">
    <property type="entry name" value="PPIase_PpiC"/>
</dbReference>
<comment type="caution">
    <text evidence="9">The sequence shown here is derived from an EMBL/GenBank/DDBJ whole genome shotgun (WGS) entry which is preliminary data.</text>
</comment>
<dbReference type="InterPro" id="IPR046357">
    <property type="entry name" value="PPIase_dom_sf"/>
</dbReference>
<evidence type="ECO:0000313" key="11">
    <source>
        <dbReference type="Proteomes" id="UP001169862"/>
    </source>
</evidence>
<keyword evidence="6 7" id="KW-0413">Isomerase</keyword>
<dbReference type="Proteomes" id="UP001169862">
    <property type="component" value="Unassembled WGS sequence"/>
</dbReference>
<name>A0AAW7XJT9_9GAMM</name>
<dbReference type="PANTHER" id="PTHR47637">
    <property type="entry name" value="CHAPERONE SURA"/>
    <property type="match status" value="1"/>
</dbReference>
<dbReference type="Pfam" id="PF00639">
    <property type="entry name" value="Rotamase"/>
    <property type="match status" value="2"/>
</dbReference>
<keyword evidence="5 7" id="KW-0143">Chaperone</keyword>
<dbReference type="Proteomes" id="UP001177341">
    <property type="component" value="Unassembled WGS sequence"/>
</dbReference>
<dbReference type="GO" id="GO:0050821">
    <property type="term" value="P:protein stabilization"/>
    <property type="evidence" value="ECO:0007669"/>
    <property type="project" value="InterPro"/>
</dbReference>
<dbReference type="SUPFAM" id="SSF109998">
    <property type="entry name" value="Triger factor/SurA peptide-binding domain-like"/>
    <property type="match status" value="1"/>
</dbReference>
<dbReference type="InterPro" id="IPR023034">
    <property type="entry name" value="PPIase_SurA"/>
</dbReference>
<feature type="domain" description="PpiC" evidence="8">
    <location>
        <begin position="178"/>
        <end position="279"/>
    </location>
</feature>
<dbReference type="EMBL" id="JAUYVO010000003">
    <property type="protein sequence ID" value="MDP2521894.1"/>
    <property type="molecule type" value="Genomic_DNA"/>
</dbReference>
<dbReference type="PROSITE" id="PS50198">
    <property type="entry name" value="PPIC_PPIASE_2"/>
    <property type="match status" value="2"/>
</dbReference>
<gene>
    <name evidence="7" type="primary">surA</name>
    <name evidence="9" type="ORF">Q4490_13100</name>
    <name evidence="10" type="ORF">Q8W30_04855</name>
</gene>
<evidence type="ECO:0000313" key="9">
    <source>
        <dbReference type="EMBL" id="MDO6454506.1"/>
    </source>
</evidence>
<dbReference type="GeneID" id="89455292"/>
<protein>
    <recommendedName>
        <fullName evidence="7">Chaperone SurA</fullName>
    </recommendedName>
    <alternativeName>
        <fullName evidence="7">Peptidyl-prolyl cis-trans isomerase SurA</fullName>
        <shortName evidence="7">PPIase SurA</shortName>
        <ecNumber evidence="7">5.2.1.8</ecNumber>
    </alternativeName>
    <alternativeName>
        <fullName evidence="7">Rotamase SurA</fullName>
    </alternativeName>
</protein>
<dbReference type="GO" id="GO:0043165">
    <property type="term" value="P:Gram-negative-bacterium-type cell outer membrane assembly"/>
    <property type="evidence" value="ECO:0007669"/>
    <property type="project" value="InterPro"/>
</dbReference>
<evidence type="ECO:0000256" key="3">
    <source>
        <dbReference type="ARBA" id="ARBA00022764"/>
    </source>
</evidence>
<keyword evidence="12" id="KW-1185">Reference proteome</keyword>
<feature type="chain" id="PRO_5043070252" description="Chaperone SurA" evidence="7">
    <location>
        <begin position="29"/>
        <end position="432"/>
    </location>
</feature>
<evidence type="ECO:0000256" key="1">
    <source>
        <dbReference type="ARBA" id="ARBA00022729"/>
    </source>
</evidence>
<dbReference type="HAMAP" id="MF_01183">
    <property type="entry name" value="Chaperone_SurA"/>
    <property type="match status" value="1"/>
</dbReference>
<evidence type="ECO:0000259" key="8">
    <source>
        <dbReference type="PROSITE" id="PS50198"/>
    </source>
</evidence>
<dbReference type="EC" id="5.2.1.8" evidence="7"/>
<comment type="subcellular location">
    <subcellularLocation>
        <location evidence="7">Periplasm</location>
    </subcellularLocation>
    <text evidence="7">Is capable of associating with the outer membrane.</text>
</comment>
<dbReference type="GO" id="GO:0030288">
    <property type="term" value="C:outer membrane-bounded periplasmic space"/>
    <property type="evidence" value="ECO:0007669"/>
    <property type="project" value="InterPro"/>
</dbReference>
<dbReference type="GO" id="GO:0051082">
    <property type="term" value="F:unfolded protein binding"/>
    <property type="evidence" value="ECO:0007669"/>
    <property type="project" value="UniProtKB-UniRule"/>
</dbReference>
<feature type="domain" description="PpiC" evidence="8">
    <location>
        <begin position="288"/>
        <end position="387"/>
    </location>
</feature>